<dbReference type="Pfam" id="PF03382">
    <property type="entry name" value="DUF285"/>
    <property type="match status" value="2"/>
</dbReference>
<dbReference type="NCBIfam" id="TIGR02167">
    <property type="entry name" value="Liste_lipo_26"/>
    <property type="match status" value="4"/>
</dbReference>
<evidence type="ECO:0008006" key="6">
    <source>
        <dbReference type="Google" id="ProtNLM"/>
    </source>
</evidence>
<evidence type="ECO:0000313" key="5">
    <source>
        <dbReference type="Proteomes" id="UP000035709"/>
    </source>
</evidence>
<feature type="region of interest" description="Disordered" evidence="1">
    <location>
        <begin position="1811"/>
        <end position="1857"/>
    </location>
</feature>
<dbReference type="InterPro" id="IPR005046">
    <property type="entry name" value="DUF285"/>
</dbReference>
<evidence type="ECO:0000259" key="3">
    <source>
        <dbReference type="Pfam" id="PF08428"/>
    </source>
</evidence>
<evidence type="ECO:0000256" key="1">
    <source>
        <dbReference type="SAM" id="MobiDB-lite"/>
    </source>
</evidence>
<dbReference type="KEGG" id="lae:LBAT_0761"/>
<feature type="compositionally biased region" description="Polar residues" evidence="1">
    <location>
        <begin position="140"/>
        <end position="163"/>
    </location>
</feature>
<proteinExistence type="predicted"/>
<feature type="domain" description="S-layer protein C-terminal" evidence="2">
    <location>
        <begin position="1954"/>
        <end position="2013"/>
    </location>
</feature>
<feature type="domain" description="S-layer protein C-terminal" evidence="2">
    <location>
        <begin position="2095"/>
        <end position="2153"/>
    </location>
</feature>
<reference evidence="4 5" key="1">
    <citation type="submission" date="2015-03" db="EMBL/GenBank/DDBJ databases">
        <title>Complete genome sequence of Lactobacillus acetotolerans NBRC 13120.</title>
        <authorList>
            <person name="Toh H."/>
            <person name="Morita H."/>
            <person name="Fujita N."/>
        </authorList>
    </citation>
    <scope>NUCLEOTIDE SEQUENCE [LARGE SCALE GENOMIC DNA]</scope>
    <source>
        <strain evidence="4 5">NBRC 13120</strain>
    </source>
</reference>
<gene>
    <name evidence="4" type="ORF">LBAT_0761</name>
</gene>
<feature type="compositionally biased region" description="Polar residues" evidence="1">
    <location>
        <begin position="278"/>
        <end position="291"/>
    </location>
</feature>
<keyword evidence="5" id="KW-1185">Reference proteome</keyword>
<feature type="region of interest" description="Disordered" evidence="1">
    <location>
        <begin position="265"/>
        <end position="302"/>
    </location>
</feature>
<feature type="compositionally biased region" description="Polar residues" evidence="1">
    <location>
        <begin position="36"/>
        <end position="56"/>
    </location>
</feature>
<feature type="region of interest" description="Disordered" evidence="1">
    <location>
        <begin position="33"/>
        <end position="117"/>
    </location>
</feature>
<dbReference type="EMBL" id="AP014808">
    <property type="protein sequence ID" value="BAQ57150.1"/>
    <property type="molecule type" value="Genomic_DNA"/>
</dbReference>
<feature type="domain" description="S-layer protein C-terminal" evidence="2">
    <location>
        <begin position="2041"/>
        <end position="2094"/>
    </location>
</feature>
<feature type="compositionally biased region" description="Low complexity" evidence="1">
    <location>
        <begin position="57"/>
        <end position="74"/>
    </location>
</feature>
<feature type="region of interest" description="Disordered" evidence="1">
    <location>
        <begin position="1"/>
        <end position="20"/>
    </location>
</feature>
<dbReference type="Pfam" id="PF08428">
    <property type="entry name" value="Rib"/>
    <property type="match status" value="1"/>
</dbReference>
<dbReference type="InterPro" id="IPR059115">
    <property type="entry name" value="Rib"/>
</dbReference>
<dbReference type="Gene3D" id="3.10.20.320">
    <property type="entry name" value="Putative peptidoglycan bound protein (lpxtg motif)"/>
    <property type="match status" value="1"/>
</dbReference>
<evidence type="ECO:0000313" key="4">
    <source>
        <dbReference type="EMBL" id="BAQ57150.1"/>
    </source>
</evidence>
<dbReference type="Proteomes" id="UP000035709">
    <property type="component" value="Chromosome"/>
</dbReference>
<accession>A0A0D6A3Y4</accession>
<feature type="compositionally biased region" description="Low complexity" evidence="1">
    <location>
        <begin position="292"/>
        <end position="302"/>
    </location>
</feature>
<dbReference type="NCBIfam" id="TIGR02331">
    <property type="entry name" value="rib_alpha"/>
    <property type="match status" value="1"/>
</dbReference>
<feature type="domain" description="Rib" evidence="3">
    <location>
        <begin position="1821"/>
        <end position="1880"/>
    </location>
</feature>
<dbReference type="InterPro" id="IPR024968">
    <property type="entry name" value="SlpA_C_lactobacillus"/>
</dbReference>
<sequence length="2160" mass="234847">MKDTGAISDIDRKPNLATFPGLTLFFQVNEPEAQNRADNVNTNKQQTNIDQPTTPRNNQAESNSGAANANAAQEPTTEQPNEQVKTNGEQSDKTEDSTQIEPAAAKQPAKPDLSTFPGLSMFFTDVKNTDTKDDAAKTPAQDTNAGKNDQDQTNAEGNKTPAATLTPAEKVPAAPKKDAALTAAASDLQNAIAKGDTYVNSDKFTQMTVEKQKQLRDAIQTGKELMAKYNTMQAAMNSAALEVDQNNKNKAKTNANVAALTTLNVNNNTPTDTKAGADNTTTDTNKTPAIDSTSSSTNTTVTTPELTQAAQSIITLLGTLGAVNSKISWDPTTKTATIGAGEIEDFWSIRDLPAGAEDQMKHIKITGPVTHNAKDVSTLFSHFSNLEDITGLAYFDTSNLNKLDALFSNDPKLKSIDVSHFNTNNVTSMNSIFMQDSSLTNIIGLQNWHTDKVTDMNWMFGYDTALTSLDLSGFNTANVKTMYSMFNGDTSLKSLNVGSFNTSNVTTMENMFNSDSSLTSLNISNFDTKTKSTTTTNMFAGDDKLEEINLGPTTLIGSDSKLFSPGYDDPVHPTKIATLTDGKDHHGTWYSYANGTINFKFINTANNKQIGTAKATGHTNAQALDFTDSKIFKKYITDNMPKGYQYSRMDSQNASYSYAGTTVNVYVTGSPVPDDGIHTVIVKHYLEGTTDKVPNIAVDSYTLGAGEAYGTTVTAKTTDIQQKAPNGYELVPGQSDQSYTLDPNATTQKQLIFYYRGITQNNVTINYVNAKTGKNVGDPYKPSGRTGKTINLKGKIPAGYHYATDDELTGTGYKQPDAKTTVYTTDTQTISVYVMGDSVPNDGTNKDAVHVLHYLESQDNKPTTDKVPGIKVNDYWLGGVYGDTVNASGTDEEQKAPTGYTLVNPGNQSYKLVKDASTHPEFIFYYKADAEAHLSVQFVNARTGKDVGKAVKAPDGYMNKPFDPTDSNSFITINIPDGYHYATTSDELNGETQPKNDGSIKYTDQADTVTVYVAGDDVPDDGTNKDAVHVWHYLESQDNKPTTDKVPGIKVSDYWLGGHYGDTVTASGTDAKQEAPAGYTIVNPDKQSYELVKGAATQPKFIFYYKADKEANLSVQYVNARTGKNVGKALKAPDGYMDKPFDPTDDNSFITSNIPDGYHYAKTSDELNGKTQPKNDGSIKYTNQDDTVTVYVAGDNVPDDGTNKDAVHVLHYLESQDDKPTTDKVPGIKVDDYWLGGAYGDTVTASGTDEKQKAPTGYTIVNPKEQSYELIKGATTQPEFIFYYKADKEANLSVQYVNARTGKDVGKAIKAPDGYMDKPFDPTDDNSFITANIPDGYHYAKTSDELNGKTQPKNDGSIKYTDKDDTVTVYVAGDNVPDDGTNKDAVHVLHYLESQDDKPTTDAVPGMDNADYWLGGYYGDTVTASGTDAKQKAPAGYTLVNPGKQSAELTKGQKQEIKFYYKADAEDKLSVQYVNARTGKDVGQAIKAPDGYMNETFDPTDSNSFIVSSIPASYHYAKTSAELNGKTQPKNDGSVKYTDQADTVTVYVAGDSVPDDGSNTDAIHVLHRLQSDDSELSGSYWIGGNYGDEITVKDSDAKQTVPGYTIVPKDSVTLELTQDTPQQVIFYYTANTQNNVTINFETKAGTVVGHTNPSGTTGSVLPLGENYYDEHKVNGFSCATQPTEMPSGQQQPASVKFSTQDQTIPVYVVGDPITDADKVKVVHYLEGTTKPVPGLTDYVLGADGHYGDTVTASGDDAAQKAPFGYKLVNSDEQTYVLTKGAPRTFIFYYTKNGGGSLPEPDRTPKLPIPGEVDIPQGTDLSGDTTYAGDAITNKDQMPDGTKYSWQPAPDTSKKGKQEGTVVVTYPDGTKVSVNVTVNIVDKDANGNGNNGNNNHGEAKEEVLKHNAYLYGQDGKRANKAVLKAGSTVTTYGLVVINGRKFFTLDNDYYLATGNAGARTRKLKHNAYIYNKYGQRVGKKVFKTGQSMATYGTVVTIRGKKYYTIDYNHFMKANNFTKIANPDLANSELSPNAKQDSNKAFTVKALKHNAYLYNKEGKRANKVILNLNSKVKTYGTTTINGRKFYVAANNYYIAAGNIDATKRKLTHNAYIYSQYGNRIGRKVVKQHQVVGTYGDPVGIRGKSHYIIGSGRYLKRANFETR</sequence>
<feature type="compositionally biased region" description="Basic and acidic residues" evidence="1">
    <location>
        <begin position="1"/>
        <end position="14"/>
    </location>
</feature>
<dbReference type="Gene3D" id="3.80.10.10">
    <property type="entry name" value="Ribonuclease Inhibitor"/>
    <property type="match status" value="1"/>
</dbReference>
<dbReference type="Pfam" id="PF03217">
    <property type="entry name" value="SlpA"/>
    <property type="match status" value="4"/>
</dbReference>
<dbReference type="RefSeq" id="WP_060459397.1">
    <property type="nucleotide sequence ID" value="NZ_AP014808.1"/>
</dbReference>
<dbReference type="InterPro" id="IPR032675">
    <property type="entry name" value="LRR_dom_sf"/>
</dbReference>
<feature type="domain" description="S-layer protein C-terminal" evidence="2">
    <location>
        <begin position="1899"/>
        <end position="1949"/>
    </location>
</feature>
<dbReference type="InterPro" id="IPR011889">
    <property type="entry name" value="Liste_lipo_26"/>
</dbReference>
<name>A0A0D6A3Y4_9LACO</name>
<protein>
    <recommendedName>
        <fullName evidence="6">BspA family leucine-rich repeat surface protein</fullName>
    </recommendedName>
</protein>
<dbReference type="InterPro" id="IPR012706">
    <property type="entry name" value="Rib_alpha_Esp_rpt"/>
</dbReference>
<evidence type="ECO:0000259" key="2">
    <source>
        <dbReference type="Pfam" id="PF03217"/>
    </source>
</evidence>
<feature type="region of interest" description="Disordered" evidence="1">
    <location>
        <begin position="130"/>
        <end position="177"/>
    </location>
</feature>
<organism evidence="4 5">
    <name type="scientific">Lactobacillus acetotolerans</name>
    <dbReference type="NCBI Taxonomy" id="1600"/>
    <lineage>
        <taxon>Bacteria</taxon>
        <taxon>Bacillati</taxon>
        <taxon>Bacillota</taxon>
        <taxon>Bacilli</taxon>
        <taxon>Lactobacillales</taxon>
        <taxon>Lactobacillaceae</taxon>
        <taxon>Lactobacillus</taxon>
    </lineage>
</organism>
<dbReference type="PATRIC" id="fig|1600.4.peg.779"/>
<feature type="compositionally biased region" description="Polar residues" evidence="1">
    <location>
        <begin position="75"/>
        <end position="89"/>
    </location>
</feature>
<dbReference type="SUPFAM" id="SSF52058">
    <property type="entry name" value="L domain-like"/>
    <property type="match status" value="1"/>
</dbReference>
<dbReference type="OrthoDB" id="2330155at2"/>